<feature type="compositionally biased region" description="Basic and acidic residues" evidence="1">
    <location>
        <begin position="15"/>
        <end position="28"/>
    </location>
</feature>
<feature type="transmembrane region" description="Helical" evidence="2">
    <location>
        <begin position="84"/>
        <end position="104"/>
    </location>
</feature>
<feature type="compositionally biased region" description="Pro residues" evidence="1">
    <location>
        <begin position="34"/>
        <end position="44"/>
    </location>
</feature>
<feature type="region of interest" description="Disordered" evidence="1">
    <location>
        <begin position="1"/>
        <end position="68"/>
    </location>
</feature>
<evidence type="ECO:0000313" key="3">
    <source>
        <dbReference type="EMBL" id="GAG25719.1"/>
    </source>
</evidence>
<keyword evidence="2" id="KW-0472">Membrane</keyword>
<keyword evidence="2" id="KW-1133">Transmembrane helix</keyword>
<dbReference type="EMBL" id="BARS01038717">
    <property type="protein sequence ID" value="GAG25719.1"/>
    <property type="molecule type" value="Genomic_DNA"/>
</dbReference>
<feature type="transmembrane region" description="Helical" evidence="2">
    <location>
        <begin position="110"/>
        <end position="130"/>
    </location>
</feature>
<gene>
    <name evidence="3" type="ORF">S01H1_59210</name>
</gene>
<proteinExistence type="predicted"/>
<sequence length="140" mass="16081">MTDLSLINPRDLEEELARRQELEQREPEQELEPEPLPQDEPPVRPVEIRQPMRQSIRRKPTPLPQPKQNAIGNLEIVRVILSQVWANTILNFALLAVTGIILINTLLETIIYRIVGVGGVLLLLSIFWYFTNRNLSPSNI</sequence>
<evidence type="ECO:0000256" key="1">
    <source>
        <dbReference type="SAM" id="MobiDB-lite"/>
    </source>
</evidence>
<keyword evidence="2" id="KW-0812">Transmembrane</keyword>
<accession>X0W4D0</accession>
<evidence type="ECO:0000256" key="2">
    <source>
        <dbReference type="SAM" id="Phobius"/>
    </source>
</evidence>
<name>X0W4D0_9ZZZZ</name>
<dbReference type="AlphaFoldDB" id="X0W4D0"/>
<organism evidence="3">
    <name type="scientific">marine sediment metagenome</name>
    <dbReference type="NCBI Taxonomy" id="412755"/>
    <lineage>
        <taxon>unclassified sequences</taxon>
        <taxon>metagenomes</taxon>
        <taxon>ecological metagenomes</taxon>
    </lineage>
</organism>
<reference evidence="3" key="1">
    <citation type="journal article" date="2014" name="Front. Microbiol.">
        <title>High frequency of phylogenetically diverse reductive dehalogenase-homologous genes in deep subseafloor sedimentary metagenomes.</title>
        <authorList>
            <person name="Kawai M."/>
            <person name="Futagami T."/>
            <person name="Toyoda A."/>
            <person name="Takaki Y."/>
            <person name="Nishi S."/>
            <person name="Hori S."/>
            <person name="Arai W."/>
            <person name="Tsubouchi T."/>
            <person name="Morono Y."/>
            <person name="Uchiyama I."/>
            <person name="Ito T."/>
            <person name="Fujiyama A."/>
            <person name="Inagaki F."/>
            <person name="Takami H."/>
        </authorList>
    </citation>
    <scope>NUCLEOTIDE SEQUENCE</scope>
    <source>
        <strain evidence="3">Expedition CK06-06</strain>
    </source>
</reference>
<protein>
    <submittedName>
        <fullName evidence="3">Uncharacterized protein</fullName>
    </submittedName>
</protein>
<comment type="caution">
    <text evidence="3">The sequence shown here is derived from an EMBL/GenBank/DDBJ whole genome shotgun (WGS) entry which is preliminary data.</text>
</comment>